<feature type="transmembrane region" description="Helical" evidence="6">
    <location>
        <begin position="435"/>
        <end position="454"/>
    </location>
</feature>
<feature type="transmembrane region" description="Helical" evidence="6">
    <location>
        <begin position="307"/>
        <end position="327"/>
    </location>
</feature>
<dbReference type="AlphaFoldDB" id="A0AAW9S1T5"/>
<dbReference type="PANTHER" id="PTHR37422:SF13">
    <property type="entry name" value="LIPOPOLYSACCHARIDE BIOSYNTHESIS PROTEIN PA4999-RELATED"/>
    <property type="match status" value="1"/>
</dbReference>
<dbReference type="RefSeq" id="WP_340332220.1">
    <property type="nucleotide sequence ID" value="NZ_JAZHOF010000012.1"/>
</dbReference>
<name>A0AAW9S1T5_9HYPH</name>
<feature type="region of interest" description="Disordered" evidence="5">
    <location>
        <begin position="17"/>
        <end position="48"/>
    </location>
</feature>
<feature type="transmembrane region" description="Helical" evidence="6">
    <location>
        <begin position="208"/>
        <end position="233"/>
    </location>
</feature>
<dbReference type="GO" id="GO:0016020">
    <property type="term" value="C:membrane"/>
    <property type="evidence" value="ECO:0007669"/>
    <property type="project" value="UniProtKB-SubCell"/>
</dbReference>
<accession>A0AAW9S1T5</accession>
<feature type="transmembrane region" description="Helical" evidence="6">
    <location>
        <begin position="179"/>
        <end position="196"/>
    </location>
</feature>
<keyword evidence="2 6" id="KW-0812">Transmembrane</keyword>
<feature type="transmembrane region" description="Helical" evidence="6">
    <location>
        <begin position="84"/>
        <end position="103"/>
    </location>
</feature>
<feature type="compositionally biased region" description="Basic residues" evidence="5">
    <location>
        <begin position="35"/>
        <end position="48"/>
    </location>
</feature>
<keyword evidence="4 6" id="KW-0472">Membrane</keyword>
<comment type="caution">
    <text evidence="8">The sequence shown here is derived from an EMBL/GenBank/DDBJ whole genome shotgun (WGS) entry which is preliminary data.</text>
</comment>
<evidence type="ECO:0000256" key="2">
    <source>
        <dbReference type="ARBA" id="ARBA00022692"/>
    </source>
</evidence>
<evidence type="ECO:0000313" key="8">
    <source>
        <dbReference type="EMBL" id="MEJ8574520.1"/>
    </source>
</evidence>
<feature type="transmembrane region" description="Helical" evidence="6">
    <location>
        <begin position="148"/>
        <end position="170"/>
    </location>
</feature>
<organism evidence="8 9">
    <name type="scientific">Microbaculum marinum</name>
    <dbReference type="NCBI Taxonomy" id="1764581"/>
    <lineage>
        <taxon>Bacteria</taxon>
        <taxon>Pseudomonadati</taxon>
        <taxon>Pseudomonadota</taxon>
        <taxon>Alphaproteobacteria</taxon>
        <taxon>Hyphomicrobiales</taxon>
        <taxon>Tepidamorphaceae</taxon>
        <taxon>Microbaculum</taxon>
    </lineage>
</organism>
<dbReference type="Proteomes" id="UP001378188">
    <property type="component" value="Unassembled WGS sequence"/>
</dbReference>
<evidence type="ECO:0000256" key="5">
    <source>
        <dbReference type="SAM" id="MobiDB-lite"/>
    </source>
</evidence>
<sequence>MTLCYALLWKPPRLSRAPNRPASARSTLFPPGRPPYKRRRRPAGQQHSRRNVLNVRLVWRHLVQDVHGLCRMFQTFVSAVGARFFSDAALFTLLIAAPVVVIYSSRALPTVLLFALLFTMLYGFAVSFEGRGMSVREGTKFALNPASLPYWALSVLALILYAGASAFWAIEPEFAADQAIKMLITFVIVVVLLRLMPPLDEDRLRYTAPFGIALAATILIVELGTSGVLRSYFYGANPAYLNRSVVTVSLLMWPALAVTTGRFATLQKVGVLALVVCAVAVSSSLASLFAIAAGLFVLALAYISNRLAAFGVVAVTAAAFVAMPMTAKLISDLAIETGVDTMVDMSTERRLEIWEAFSRAALEHPVFGWGLEASRYFGLRELPGVTWTIGPVHHPHNPILQIWVELGAIGVLLAAIAMIGIILGIGRMPAARRPYAYGAAAATLAISMVSHGAWQTWWISLLMLLVALFNIREEYPGARGAGGREAATPASSD</sequence>
<dbReference type="GO" id="GO:0016874">
    <property type="term" value="F:ligase activity"/>
    <property type="evidence" value="ECO:0007669"/>
    <property type="project" value="UniProtKB-KW"/>
</dbReference>
<gene>
    <name evidence="8" type="ORF">V3328_23780</name>
</gene>
<keyword evidence="3 6" id="KW-1133">Transmembrane helix</keyword>
<dbReference type="PANTHER" id="PTHR37422">
    <property type="entry name" value="TEICHURONIC ACID BIOSYNTHESIS PROTEIN TUAE"/>
    <property type="match status" value="1"/>
</dbReference>
<keyword evidence="8" id="KW-0436">Ligase</keyword>
<evidence type="ECO:0000259" key="7">
    <source>
        <dbReference type="Pfam" id="PF04932"/>
    </source>
</evidence>
<evidence type="ECO:0000313" key="9">
    <source>
        <dbReference type="Proteomes" id="UP001378188"/>
    </source>
</evidence>
<dbReference type="EMBL" id="JAZHOF010000012">
    <property type="protein sequence ID" value="MEJ8574520.1"/>
    <property type="molecule type" value="Genomic_DNA"/>
</dbReference>
<reference evidence="8 9" key="1">
    <citation type="submission" date="2024-02" db="EMBL/GenBank/DDBJ databases">
        <title>Genome analysis and characterization of Microbaculum marinisediminis sp. nov., isolated from marine sediment.</title>
        <authorList>
            <person name="Du Z.-J."/>
            <person name="Ye Y.-Q."/>
            <person name="Zhang Z.-R."/>
            <person name="Yuan S.-M."/>
            <person name="Zhang X.-Y."/>
        </authorList>
    </citation>
    <scope>NUCLEOTIDE SEQUENCE [LARGE SCALE GENOMIC DNA]</scope>
    <source>
        <strain evidence="8 9">SDUM1044001</strain>
    </source>
</reference>
<feature type="transmembrane region" description="Helical" evidence="6">
    <location>
        <begin position="402"/>
        <end position="423"/>
    </location>
</feature>
<dbReference type="InterPro" id="IPR051533">
    <property type="entry name" value="WaaL-like"/>
</dbReference>
<feature type="transmembrane region" description="Helical" evidence="6">
    <location>
        <begin position="110"/>
        <end position="128"/>
    </location>
</feature>
<protein>
    <submittedName>
        <fullName evidence="8">O-antigen ligase family protein</fullName>
    </submittedName>
</protein>
<comment type="subcellular location">
    <subcellularLocation>
        <location evidence="1">Membrane</location>
        <topology evidence="1">Multi-pass membrane protein</topology>
    </subcellularLocation>
</comment>
<proteinExistence type="predicted"/>
<evidence type="ECO:0000256" key="4">
    <source>
        <dbReference type="ARBA" id="ARBA00023136"/>
    </source>
</evidence>
<evidence type="ECO:0000256" key="3">
    <source>
        <dbReference type="ARBA" id="ARBA00022989"/>
    </source>
</evidence>
<keyword evidence="9" id="KW-1185">Reference proteome</keyword>
<feature type="domain" description="O-antigen ligase-related" evidence="7">
    <location>
        <begin position="271"/>
        <end position="414"/>
    </location>
</feature>
<evidence type="ECO:0000256" key="6">
    <source>
        <dbReference type="SAM" id="Phobius"/>
    </source>
</evidence>
<feature type="transmembrane region" description="Helical" evidence="6">
    <location>
        <begin position="271"/>
        <end position="300"/>
    </location>
</feature>
<dbReference type="Pfam" id="PF04932">
    <property type="entry name" value="Wzy_C"/>
    <property type="match status" value="1"/>
</dbReference>
<dbReference type="InterPro" id="IPR007016">
    <property type="entry name" value="O-antigen_ligase-rel_domated"/>
</dbReference>
<evidence type="ECO:0000256" key="1">
    <source>
        <dbReference type="ARBA" id="ARBA00004141"/>
    </source>
</evidence>